<dbReference type="InterPro" id="IPR011066">
    <property type="entry name" value="MscS_channel_C_sf"/>
</dbReference>
<dbReference type="Pfam" id="PF21082">
    <property type="entry name" value="MS_channel_3rd"/>
    <property type="match status" value="1"/>
</dbReference>
<dbReference type="InterPro" id="IPR049278">
    <property type="entry name" value="MS_channel_C"/>
</dbReference>
<dbReference type="PANTHER" id="PTHR43634:SF2">
    <property type="entry name" value="LOW CONDUCTANCE MECHANOSENSITIVE CHANNEL YNAI"/>
    <property type="match status" value="1"/>
</dbReference>
<feature type="signal peptide" evidence="8">
    <location>
        <begin position="1"/>
        <end position="20"/>
    </location>
</feature>
<organism evidence="12 13">
    <name type="scientific">Persicobacter diffluens</name>
    <dbReference type="NCBI Taxonomy" id="981"/>
    <lineage>
        <taxon>Bacteria</taxon>
        <taxon>Pseudomonadati</taxon>
        <taxon>Bacteroidota</taxon>
        <taxon>Cytophagia</taxon>
        <taxon>Cytophagales</taxon>
        <taxon>Persicobacteraceae</taxon>
        <taxon>Persicobacter</taxon>
    </lineage>
</organism>
<dbReference type="InterPro" id="IPR006685">
    <property type="entry name" value="MscS_channel_2nd"/>
</dbReference>
<dbReference type="Gene3D" id="2.30.30.60">
    <property type="match status" value="1"/>
</dbReference>
<proteinExistence type="inferred from homology"/>
<evidence type="ECO:0000259" key="11">
    <source>
        <dbReference type="Pfam" id="PF21088"/>
    </source>
</evidence>
<dbReference type="InterPro" id="IPR011014">
    <property type="entry name" value="MscS_channel_TM-2"/>
</dbReference>
<dbReference type="AlphaFoldDB" id="A0AAN5ALC2"/>
<dbReference type="EMBL" id="BQKE01000003">
    <property type="protein sequence ID" value="GJM63775.1"/>
    <property type="molecule type" value="Genomic_DNA"/>
</dbReference>
<dbReference type="GO" id="GO:0005886">
    <property type="term" value="C:plasma membrane"/>
    <property type="evidence" value="ECO:0007669"/>
    <property type="project" value="UniProtKB-SubCell"/>
</dbReference>
<dbReference type="RefSeq" id="WP_338238893.1">
    <property type="nucleotide sequence ID" value="NZ_BQKE01000003.1"/>
</dbReference>
<dbReference type="InterPro" id="IPR010920">
    <property type="entry name" value="LSM_dom_sf"/>
</dbReference>
<dbReference type="Gene3D" id="3.30.70.100">
    <property type="match status" value="1"/>
</dbReference>
<evidence type="ECO:0000256" key="4">
    <source>
        <dbReference type="ARBA" id="ARBA00022692"/>
    </source>
</evidence>
<dbReference type="InterPro" id="IPR045042">
    <property type="entry name" value="YnaI-like"/>
</dbReference>
<evidence type="ECO:0000256" key="2">
    <source>
        <dbReference type="ARBA" id="ARBA00008017"/>
    </source>
</evidence>
<dbReference type="InterPro" id="IPR023408">
    <property type="entry name" value="MscS_beta-dom_sf"/>
</dbReference>
<name>A0AAN5ALC2_9BACT</name>
<dbReference type="SUPFAM" id="SSF50182">
    <property type="entry name" value="Sm-like ribonucleoproteins"/>
    <property type="match status" value="1"/>
</dbReference>
<keyword evidence="4 7" id="KW-0812">Transmembrane</keyword>
<evidence type="ECO:0000313" key="12">
    <source>
        <dbReference type="EMBL" id="GJM63775.1"/>
    </source>
</evidence>
<evidence type="ECO:0000259" key="9">
    <source>
        <dbReference type="Pfam" id="PF00924"/>
    </source>
</evidence>
<evidence type="ECO:0000256" key="1">
    <source>
        <dbReference type="ARBA" id="ARBA00004651"/>
    </source>
</evidence>
<feature type="chain" id="PRO_5043024791" description="Mechanosensitive ion channel family protein" evidence="8">
    <location>
        <begin position="21"/>
        <end position="540"/>
    </location>
</feature>
<feature type="transmembrane region" description="Helical" evidence="7">
    <location>
        <begin position="254"/>
        <end position="276"/>
    </location>
</feature>
<evidence type="ECO:0000256" key="8">
    <source>
        <dbReference type="SAM" id="SignalP"/>
    </source>
</evidence>
<feature type="transmembrane region" description="Helical" evidence="7">
    <location>
        <begin position="320"/>
        <end position="340"/>
    </location>
</feature>
<keyword evidence="6 7" id="KW-0472">Membrane</keyword>
<gene>
    <name evidence="12" type="ORF">PEDI_43270</name>
</gene>
<feature type="domain" description="Mechanosensitive ion channel transmembrane helices 2/3" evidence="11">
    <location>
        <begin position="299"/>
        <end position="337"/>
    </location>
</feature>
<evidence type="ECO:0008006" key="14">
    <source>
        <dbReference type="Google" id="ProtNLM"/>
    </source>
</evidence>
<dbReference type="GO" id="GO:0008381">
    <property type="term" value="F:mechanosensitive monoatomic ion channel activity"/>
    <property type="evidence" value="ECO:0007669"/>
    <property type="project" value="UniProtKB-ARBA"/>
</dbReference>
<sequence length="540" mass="62184">MLPRLFLLLLLFLNSIAGQAQLLDQAPESGLKSPRACISTHLYYLQDEHFSRDSSAVALAPIEGMSLKKRGKRAIQLKQIYDGLGVYFSIRKIPDHPEYFEDSTTRDHIYHVSKEYPQIYLERINGQWVYSKETVYAIPGIHQQVYPYGMDRLLNLLQGLGDNKLFGLYYWQWIAIIALFLIGVLFYRFMIFITDRVLVVLFRKLKLYKTIDAFILPMARPFSWFMVMTMLRIMLPILQLPARFQSLLMIALKIMQPLFLVIVIYRIVDLLGDYFAHLASKTESTLDDQLVPLMRRFMKVIVVIVGILFVLQNLDYDITTLLAGISIGGLAFALAAQDTIKNLFGSLMIFVDRPFQIGDWVTGSGFDGTVEEVGFRSTRIRTFHNSVTTIPNGQIADMTVDNMGMRSFRRYRTMISVTYDTSAEAMEVFVEGLRKIVQVHPDTRKDYYHVYFNAYGAHSLDILFYIFFKVPDWGEELRARHEINLEIIKLAEHLGIRMAFPTTTIHVEDFPGQPSLTPAPEAKIALEERMSSFFNPKKGH</sequence>
<reference evidence="12 13" key="1">
    <citation type="submission" date="2021-12" db="EMBL/GenBank/DDBJ databases">
        <title>Genome sequencing of bacteria with rrn-lacking chromosome and rrn-plasmid.</title>
        <authorList>
            <person name="Anda M."/>
            <person name="Iwasaki W."/>
        </authorList>
    </citation>
    <scope>NUCLEOTIDE SEQUENCE [LARGE SCALE GENOMIC DNA]</scope>
    <source>
        <strain evidence="12 13">NBRC 15940</strain>
    </source>
</reference>
<dbReference type="InterPro" id="IPR049142">
    <property type="entry name" value="MS_channel_1st"/>
</dbReference>
<evidence type="ECO:0000313" key="13">
    <source>
        <dbReference type="Proteomes" id="UP001310022"/>
    </source>
</evidence>
<protein>
    <recommendedName>
        <fullName evidence="14">Mechanosensitive ion channel family protein</fullName>
    </recommendedName>
</protein>
<feature type="domain" description="Mechanosensitive ion channel MscS C-terminal" evidence="10">
    <location>
        <begin position="415"/>
        <end position="498"/>
    </location>
</feature>
<keyword evidence="8" id="KW-0732">Signal</keyword>
<comment type="caution">
    <text evidence="12">The sequence shown here is derived from an EMBL/GenBank/DDBJ whole genome shotgun (WGS) entry which is preliminary data.</text>
</comment>
<evidence type="ECO:0000256" key="6">
    <source>
        <dbReference type="ARBA" id="ARBA00023136"/>
    </source>
</evidence>
<dbReference type="Proteomes" id="UP001310022">
    <property type="component" value="Unassembled WGS sequence"/>
</dbReference>
<keyword evidence="5 7" id="KW-1133">Transmembrane helix</keyword>
<feature type="transmembrane region" description="Helical" evidence="7">
    <location>
        <begin position="297"/>
        <end position="314"/>
    </location>
</feature>
<feature type="transmembrane region" description="Helical" evidence="7">
    <location>
        <begin position="214"/>
        <end position="234"/>
    </location>
</feature>
<keyword evidence="3" id="KW-1003">Cell membrane</keyword>
<dbReference type="PANTHER" id="PTHR43634">
    <property type="entry name" value="OW CONDUCTANCE MECHANOSENSITIVE CHANNEL"/>
    <property type="match status" value="1"/>
</dbReference>
<comment type="similarity">
    <text evidence="2">Belongs to the MscS (TC 1.A.23) family.</text>
</comment>
<feature type="transmembrane region" description="Helical" evidence="7">
    <location>
        <begin position="170"/>
        <end position="193"/>
    </location>
</feature>
<evidence type="ECO:0000259" key="10">
    <source>
        <dbReference type="Pfam" id="PF21082"/>
    </source>
</evidence>
<evidence type="ECO:0000256" key="5">
    <source>
        <dbReference type="ARBA" id="ARBA00022989"/>
    </source>
</evidence>
<dbReference type="SUPFAM" id="SSF82861">
    <property type="entry name" value="Mechanosensitive channel protein MscS (YggB), transmembrane region"/>
    <property type="match status" value="1"/>
</dbReference>
<comment type="subcellular location">
    <subcellularLocation>
        <location evidence="1">Cell membrane</location>
        <topology evidence="1">Multi-pass membrane protein</topology>
    </subcellularLocation>
</comment>
<dbReference type="Gene3D" id="1.10.287.1260">
    <property type="match status" value="1"/>
</dbReference>
<dbReference type="SUPFAM" id="SSF82689">
    <property type="entry name" value="Mechanosensitive channel protein MscS (YggB), C-terminal domain"/>
    <property type="match status" value="1"/>
</dbReference>
<dbReference type="Pfam" id="PF00924">
    <property type="entry name" value="MS_channel_2nd"/>
    <property type="match status" value="1"/>
</dbReference>
<keyword evidence="13" id="KW-1185">Reference proteome</keyword>
<dbReference type="Pfam" id="PF21088">
    <property type="entry name" value="MS_channel_1st"/>
    <property type="match status" value="1"/>
</dbReference>
<accession>A0AAN5ALC2</accession>
<evidence type="ECO:0000256" key="7">
    <source>
        <dbReference type="SAM" id="Phobius"/>
    </source>
</evidence>
<feature type="domain" description="Mechanosensitive ion channel MscS" evidence="9">
    <location>
        <begin position="338"/>
        <end position="403"/>
    </location>
</feature>
<evidence type="ECO:0000256" key="3">
    <source>
        <dbReference type="ARBA" id="ARBA00022475"/>
    </source>
</evidence>